<dbReference type="PROSITE" id="PS51767">
    <property type="entry name" value="PEPTIDASE_A1"/>
    <property type="match status" value="1"/>
</dbReference>
<dbReference type="PANTHER" id="PTHR47966">
    <property type="entry name" value="BETA-SITE APP-CLEAVING ENZYME, ISOFORM A-RELATED"/>
    <property type="match status" value="1"/>
</dbReference>
<evidence type="ECO:0000313" key="6">
    <source>
        <dbReference type="EMBL" id="KAK7470143.1"/>
    </source>
</evidence>
<dbReference type="PROSITE" id="PS00141">
    <property type="entry name" value="ASP_PROTEASE"/>
    <property type="match status" value="1"/>
</dbReference>
<keyword evidence="3" id="KW-0378">Hydrolase</keyword>
<comment type="caution">
    <text evidence="6">The sequence shown here is derived from an EMBL/GenBank/DDBJ whole genome shotgun (WGS) entry which is preliminary data.</text>
</comment>
<dbReference type="PANTHER" id="PTHR47966:SF51">
    <property type="entry name" value="BETA-SITE APP-CLEAVING ENZYME, ISOFORM A-RELATED"/>
    <property type="match status" value="1"/>
</dbReference>
<keyword evidence="7" id="KW-1185">Reference proteome</keyword>
<reference evidence="6 7" key="1">
    <citation type="submission" date="2024-01" db="EMBL/GenBank/DDBJ databases">
        <title>A draft genome for the cacao thread blight pathogen Marasmiellus scandens.</title>
        <authorList>
            <person name="Baruah I.K."/>
            <person name="Leung J."/>
            <person name="Bukari Y."/>
            <person name="Amoako-Attah I."/>
            <person name="Meinhardt L.W."/>
            <person name="Bailey B.A."/>
            <person name="Cohen S.P."/>
        </authorList>
    </citation>
    <scope>NUCLEOTIDE SEQUENCE [LARGE SCALE GENOMIC DNA]</scope>
    <source>
        <strain evidence="6 7">GH-19</strain>
    </source>
</reference>
<dbReference type="EMBL" id="JBANRG010000002">
    <property type="protein sequence ID" value="KAK7470143.1"/>
    <property type="molecule type" value="Genomic_DNA"/>
</dbReference>
<dbReference type="InterPro" id="IPR021109">
    <property type="entry name" value="Peptidase_aspartic_dom_sf"/>
</dbReference>
<name>A0ABR1JZA2_9AGAR</name>
<dbReference type="Gene3D" id="2.40.70.10">
    <property type="entry name" value="Acid Proteases"/>
    <property type="match status" value="2"/>
</dbReference>
<evidence type="ECO:0000313" key="7">
    <source>
        <dbReference type="Proteomes" id="UP001498398"/>
    </source>
</evidence>
<dbReference type="InterPro" id="IPR001461">
    <property type="entry name" value="Aspartic_peptidase_A1"/>
</dbReference>
<dbReference type="Proteomes" id="UP001498398">
    <property type="component" value="Unassembled WGS sequence"/>
</dbReference>
<evidence type="ECO:0000259" key="5">
    <source>
        <dbReference type="PROSITE" id="PS51767"/>
    </source>
</evidence>
<feature type="domain" description="Peptidase A1" evidence="5">
    <location>
        <begin position="120"/>
        <end position="428"/>
    </location>
</feature>
<keyword evidence="2 3" id="KW-0064">Aspartyl protease</keyword>
<feature type="chain" id="PRO_5045200845" description="Peptidase A1 domain-containing protein" evidence="4">
    <location>
        <begin position="23"/>
        <end position="431"/>
    </location>
</feature>
<organism evidence="6 7">
    <name type="scientific">Marasmiellus scandens</name>
    <dbReference type="NCBI Taxonomy" id="2682957"/>
    <lineage>
        <taxon>Eukaryota</taxon>
        <taxon>Fungi</taxon>
        <taxon>Dikarya</taxon>
        <taxon>Basidiomycota</taxon>
        <taxon>Agaricomycotina</taxon>
        <taxon>Agaricomycetes</taxon>
        <taxon>Agaricomycetidae</taxon>
        <taxon>Agaricales</taxon>
        <taxon>Marasmiineae</taxon>
        <taxon>Omphalotaceae</taxon>
        <taxon>Marasmiellus</taxon>
    </lineage>
</organism>
<proteinExistence type="inferred from homology"/>
<protein>
    <recommendedName>
        <fullName evidence="5">Peptidase A1 domain-containing protein</fullName>
    </recommendedName>
</protein>
<evidence type="ECO:0000256" key="4">
    <source>
        <dbReference type="SAM" id="SignalP"/>
    </source>
</evidence>
<keyword evidence="3" id="KW-0645">Protease</keyword>
<dbReference type="Pfam" id="PF00026">
    <property type="entry name" value="Asp"/>
    <property type="match status" value="1"/>
</dbReference>
<dbReference type="InterPro" id="IPR034164">
    <property type="entry name" value="Pepsin-like_dom"/>
</dbReference>
<dbReference type="CDD" id="cd05471">
    <property type="entry name" value="pepsin_like"/>
    <property type="match status" value="1"/>
</dbReference>
<sequence length="431" mass="46183">MIFPKDSLFAFVALAISLQAAASPILQSRSPQGVSVPLPKRSGLRSDDGVFDLNKAVARMVRTQNKHTQNLLNFQANTGSLPFEGAKINEFLSLSKMLDLEDALGKRQSESLTNENDIEWLGSITIGSNNQQFMIDFDTGSTDFWVPSSACTDSTCATKHLYDAANSTTSKAQDGNFSIHYGDGSTASGILYTDTVTVAGVTVHDQYFAAVGNLSQTFGGDPIDGILGLAFPSLSKTGHDPFFTAANSQGAVQSNQFSFYLADENSELYLGGTNSDHYTGDFENYDVVKDKGYWTLGDASVSVNGQNVVTGAKTIIDSGTSIIYGPPAAVKELYGKVEGNGTYDEARGLYSYPCKNPPKITFNWGGKEWEISGDNLNLGAASNTGNICVGSIAAQDLGLGDNVWLLGDVFMRNVYSTFNFGTNQIGFAQLK</sequence>
<dbReference type="SUPFAM" id="SSF50630">
    <property type="entry name" value="Acid proteases"/>
    <property type="match status" value="1"/>
</dbReference>
<dbReference type="PRINTS" id="PR00792">
    <property type="entry name" value="PEPSIN"/>
</dbReference>
<evidence type="ECO:0000256" key="3">
    <source>
        <dbReference type="RuleBase" id="RU000454"/>
    </source>
</evidence>
<comment type="similarity">
    <text evidence="1 3">Belongs to the peptidase A1 family.</text>
</comment>
<dbReference type="InterPro" id="IPR001969">
    <property type="entry name" value="Aspartic_peptidase_AS"/>
</dbReference>
<accession>A0ABR1JZA2</accession>
<feature type="signal peptide" evidence="4">
    <location>
        <begin position="1"/>
        <end position="22"/>
    </location>
</feature>
<dbReference type="InterPro" id="IPR033121">
    <property type="entry name" value="PEPTIDASE_A1"/>
</dbReference>
<keyword evidence="4" id="KW-0732">Signal</keyword>
<evidence type="ECO:0000256" key="1">
    <source>
        <dbReference type="ARBA" id="ARBA00007447"/>
    </source>
</evidence>
<gene>
    <name evidence="6" type="ORF">VKT23_001583</name>
</gene>
<evidence type="ECO:0000256" key="2">
    <source>
        <dbReference type="ARBA" id="ARBA00022750"/>
    </source>
</evidence>